<sequence length="249" mass="27491">RFARHKTFMYLLYDVIQLRRSSLGNAMLVKRQNWRSVRDDIASLTVDQLQTAATAVSNGQPIKDPAVRRLQQGLTTIGMRVPESFSQKLMMRTEIKGLIVRGAEPAIWATINPSDLRNPLVLILAGIEIPADAVPAATAAIRHTAATSNPVAVAQFFNHVCKAIFDGLIQSGTGRIGILGQVANHYGVVETNGRGMLPCTTTLSTPPPFRHAKKKKHHQNSSISLTRKLAKINSYLKEGTSIDYRNDWR</sequence>
<dbReference type="EMBL" id="JAGMUU010000046">
    <property type="protein sequence ID" value="KAH7113477.1"/>
    <property type="molecule type" value="Genomic_DNA"/>
</dbReference>
<protein>
    <recommendedName>
        <fullName evidence="1">Helitron helicase-like domain-containing protein</fullName>
    </recommendedName>
</protein>
<keyword evidence="3" id="KW-1185">Reference proteome</keyword>
<evidence type="ECO:0000259" key="1">
    <source>
        <dbReference type="Pfam" id="PF14214"/>
    </source>
</evidence>
<gene>
    <name evidence="2" type="ORF">B0J13DRAFT_460797</name>
</gene>
<proteinExistence type="predicted"/>
<name>A0A9P9IB40_9HYPO</name>
<feature type="non-terminal residue" evidence="2">
    <location>
        <position position="1"/>
    </location>
</feature>
<dbReference type="AlphaFoldDB" id="A0A9P9IB40"/>
<feature type="domain" description="Helitron helicase-like" evidence="1">
    <location>
        <begin position="1"/>
        <end position="197"/>
    </location>
</feature>
<evidence type="ECO:0000313" key="3">
    <source>
        <dbReference type="Proteomes" id="UP000717696"/>
    </source>
</evidence>
<dbReference type="OrthoDB" id="5098383at2759"/>
<reference evidence="2" key="1">
    <citation type="journal article" date="2021" name="Nat. Commun.">
        <title>Genetic determinants of endophytism in the Arabidopsis root mycobiome.</title>
        <authorList>
            <person name="Mesny F."/>
            <person name="Miyauchi S."/>
            <person name="Thiergart T."/>
            <person name="Pickel B."/>
            <person name="Atanasova L."/>
            <person name="Karlsson M."/>
            <person name="Huettel B."/>
            <person name="Barry K.W."/>
            <person name="Haridas S."/>
            <person name="Chen C."/>
            <person name="Bauer D."/>
            <person name="Andreopoulos W."/>
            <person name="Pangilinan J."/>
            <person name="LaButti K."/>
            <person name="Riley R."/>
            <person name="Lipzen A."/>
            <person name="Clum A."/>
            <person name="Drula E."/>
            <person name="Henrissat B."/>
            <person name="Kohler A."/>
            <person name="Grigoriev I.V."/>
            <person name="Martin F.M."/>
            <person name="Hacquard S."/>
        </authorList>
    </citation>
    <scope>NUCLEOTIDE SEQUENCE</scope>
    <source>
        <strain evidence="2">MPI-CAGE-AT-0021</strain>
    </source>
</reference>
<dbReference type="Proteomes" id="UP000717696">
    <property type="component" value="Unassembled WGS sequence"/>
</dbReference>
<organism evidence="2 3">
    <name type="scientific">Dactylonectria estremocensis</name>
    <dbReference type="NCBI Taxonomy" id="1079267"/>
    <lineage>
        <taxon>Eukaryota</taxon>
        <taxon>Fungi</taxon>
        <taxon>Dikarya</taxon>
        <taxon>Ascomycota</taxon>
        <taxon>Pezizomycotina</taxon>
        <taxon>Sordariomycetes</taxon>
        <taxon>Hypocreomycetidae</taxon>
        <taxon>Hypocreales</taxon>
        <taxon>Nectriaceae</taxon>
        <taxon>Dactylonectria</taxon>
    </lineage>
</organism>
<dbReference type="Pfam" id="PF14214">
    <property type="entry name" value="Helitron_like_N"/>
    <property type="match status" value="1"/>
</dbReference>
<accession>A0A9P9IB40</accession>
<dbReference type="InterPro" id="IPR025476">
    <property type="entry name" value="Helitron_helicase-like"/>
</dbReference>
<evidence type="ECO:0000313" key="2">
    <source>
        <dbReference type="EMBL" id="KAH7113477.1"/>
    </source>
</evidence>
<comment type="caution">
    <text evidence="2">The sequence shown here is derived from an EMBL/GenBank/DDBJ whole genome shotgun (WGS) entry which is preliminary data.</text>
</comment>